<organism evidence="4">
    <name type="scientific">Soboliphyme baturini</name>
    <dbReference type="NCBI Taxonomy" id="241478"/>
    <lineage>
        <taxon>Eukaryota</taxon>
        <taxon>Metazoa</taxon>
        <taxon>Ecdysozoa</taxon>
        <taxon>Nematoda</taxon>
        <taxon>Enoplea</taxon>
        <taxon>Dorylaimia</taxon>
        <taxon>Dioctophymatida</taxon>
        <taxon>Dioctophymatoidea</taxon>
        <taxon>Soboliphymatidae</taxon>
        <taxon>Soboliphyme</taxon>
    </lineage>
</organism>
<proteinExistence type="predicted"/>
<feature type="transmembrane region" description="Helical" evidence="1">
    <location>
        <begin position="31"/>
        <end position="53"/>
    </location>
</feature>
<dbReference type="AlphaFoldDB" id="A0A183IFD3"/>
<evidence type="ECO:0000256" key="1">
    <source>
        <dbReference type="SAM" id="Phobius"/>
    </source>
</evidence>
<feature type="transmembrane region" description="Helical" evidence="1">
    <location>
        <begin position="327"/>
        <end position="349"/>
    </location>
</feature>
<sequence>MYDRIDTTADLNFTLGVETNVTYVEYVFGKAVINLLELIGGLITIITNIFILAACAKIKRLTKEVVMLIGFSVGNVVMSIGYICAAGRWYYVYFSGHWLMKRSECIVQSVHITMFHIGEKFTLTLIVLISVDRLVAILSTKFYSKLCKKTIIKSVIATSLCSTVDYIVSFFIVYFAGRHDKAISANCDHEAVLGPLLFDVHIGVLLAASYSSSIIYLIALTLTTCHRHVSGEWRAARLKRQATITKRVGFLIITEFIFLAIPFTFFCFNHHSVLLTRLCDYCWIVSSYGLCIEVIICCFHNPDIKKALAKMAAAGSRLQTRVRCGKLEFVIVVMNNVVVFVCAVVLLYLHSASCAPRDTCGVSEGRKRVSLTGARTGDLSLPSPTLYRPTNLGLKQPVVNSLLTGIRSEHKDCKM</sequence>
<feature type="transmembrane region" description="Helical" evidence="1">
    <location>
        <begin position="121"/>
        <end position="143"/>
    </location>
</feature>
<dbReference type="EMBL" id="UZAM01007176">
    <property type="protein sequence ID" value="VDO97273.1"/>
    <property type="molecule type" value="Genomic_DNA"/>
</dbReference>
<feature type="transmembrane region" description="Helical" evidence="1">
    <location>
        <begin position="248"/>
        <end position="271"/>
    </location>
</feature>
<dbReference type="SUPFAM" id="SSF81321">
    <property type="entry name" value="Family A G protein-coupled receptor-like"/>
    <property type="match status" value="1"/>
</dbReference>
<accession>A0A183IFD3</accession>
<feature type="transmembrane region" description="Helical" evidence="1">
    <location>
        <begin position="155"/>
        <end position="176"/>
    </location>
</feature>
<reference evidence="4" key="1">
    <citation type="submission" date="2016-06" db="UniProtKB">
        <authorList>
            <consortium name="WormBaseParasite"/>
        </authorList>
    </citation>
    <scope>IDENTIFICATION</scope>
</reference>
<keyword evidence="1" id="KW-0472">Membrane</keyword>
<feature type="transmembrane region" description="Helical" evidence="1">
    <location>
        <begin position="65"/>
        <end position="91"/>
    </location>
</feature>
<dbReference type="Gene3D" id="1.20.1070.10">
    <property type="entry name" value="Rhodopsin 7-helix transmembrane proteins"/>
    <property type="match status" value="1"/>
</dbReference>
<evidence type="ECO:0000313" key="2">
    <source>
        <dbReference type="EMBL" id="VDO97273.1"/>
    </source>
</evidence>
<feature type="transmembrane region" description="Helical" evidence="1">
    <location>
        <begin position="196"/>
        <end position="219"/>
    </location>
</feature>
<dbReference type="OrthoDB" id="5916187at2759"/>
<dbReference type="Proteomes" id="UP000270296">
    <property type="component" value="Unassembled WGS sequence"/>
</dbReference>
<reference evidence="2 3" key="2">
    <citation type="submission" date="2018-11" db="EMBL/GenBank/DDBJ databases">
        <authorList>
            <consortium name="Pathogen Informatics"/>
        </authorList>
    </citation>
    <scope>NUCLEOTIDE SEQUENCE [LARGE SCALE GENOMIC DNA]</scope>
</reference>
<evidence type="ECO:0000313" key="4">
    <source>
        <dbReference type="WBParaSite" id="SBAD_0000243601-mRNA-1"/>
    </source>
</evidence>
<gene>
    <name evidence="2" type="ORF">SBAD_LOCUS2327</name>
</gene>
<keyword evidence="1" id="KW-1133">Transmembrane helix</keyword>
<keyword evidence="1" id="KW-0812">Transmembrane</keyword>
<protein>
    <submittedName>
        <fullName evidence="4">G_PROTEIN_RECEP_F1_2 domain-containing protein</fullName>
    </submittedName>
</protein>
<keyword evidence="3" id="KW-1185">Reference proteome</keyword>
<evidence type="ECO:0000313" key="3">
    <source>
        <dbReference type="Proteomes" id="UP000270296"/>
    </source>
</evidence>
<name>A0A183IFD3_9BILA</name>
<feature type="transmembrane region" description="Helical" evidence="1">
    <location>
        <begin position="283"/>
        <end position="301"/>
    </location>
</feature>
<dbReference type="WBParaSite" id="SBAD_0000243601-mRNA-1">
    <property type="protein sequence ID" value="SBAD_0000243601-mRNA-1"/>
    <property type="gene ID" value="SBAD_0000243601"/>
</dbReference>